<protein>
    <submittedName>
        <fullName evidence="1">Uncharacterized protein</fullName>
    </submittedName>
</protein>
<dbReference type="Proteomes" id="UP001634394">
    <property type="component" value="Unassembled WGS sequence"/>
</dbReference>
<organism evidence="1 2">
    <name type="scientific">Sinanodonta woodiana</name>
    <name type="common">Chinese pond mussel</name>
    <name type="synonym">Anodonta woodiana</name>
    <dbReference type="NCBI Taxonomy" id="1069815"/>
    <lineage>
        <taxon>Eukaryota</taxon>
        <taxon>Metazoa</taxon>
        <taxon>Spiralia</taxon>
        <taxon>Lophotrochozoa</taxon>
        <taxon>Mollusca</taxon>
        <taxon>Bivalvia</taxon>
        <taxon>Autobranchia</taxon>
        <taxon>Heteroconchia</taxon>
        <taxon>Palaeoheterodonta</taxon>
        <taxon>Unionida</taxon>
        <taxon>Unionoidea</taxon>
        <taxon>Unionidae</taxon>
        <taxon>Unioninae</taxon>
        <taxon>Sinanodonta</taxon>
    </lineage>
</organism>
<keyword evidence="2" id="KW-1185">Reference proteome</keyword>
<sequence length="339" mass="39086">MMDISKACVTYMCTVTSIIYLLLFNVSLAGKTLICLDEHGVFSNYSSLEGICCYGVYPRYNGRWEQKCCTGVKKPYRAGLEHCCPNNIKKNIPGIDSGTICNGVTADISEIDQDIACQQKDGEHFLFCESTRNCYDTRKSTCCPYSQELYETPSSKGICCGQKIFNLTDDPPCRSPKQNYGFCQPKLGRRHISKETNKQLEKICSSPHSYLIEIDQMEFKKNRKLYFTANVSQLVDQGFQQSIGNTTRHSIVLDIWMPSKCKSKLERSTFLVLSMTHPERLIQDFFYLYEKTDTIYNKYKTSQCRLDKIFQDVREIKERCLLERRNRTQSKTRIGVHNS</sequence>
<evidence type="ECO:0000313" key="2">
    <source>
        <dbReference type="Proteomes" id="UP001634394"/>
    </source>
</evidence>
<proteinExistence type="predicted"/>
<gene>
    <name evidence="1" type="ORF">ACJMK2_037579</name>
</gene>
<reference evidence="1 2" key="1">
    <citation type="submission" date="2024-11" db="EMBL/GenBank/DDBJ databases">
        <title>Chromosome-level genome assembly of the freshwater bivalve Anodonta woodiana.</title>
        <authorList>
            <person name="Chen X."/>
        </authorList>
    </citation>
    <scope>NUCLEOTIDE SEQUENCE [LARGE SCALE GENOMIC DNA]</scope>
    <source>
        <strain evidence="1">MN2024</strain>
        <tissue evidence="1">Gills</tissue>
    </source>
</reference>
<dbReference type="AlphaFoldDB" id="A0ABD3WM85"/>
<accession>A0ABD3WM85</accession>
<comment type="caution">
    <text evidence="1">The sequence shown here is derived from an EMBL/GenBank/DDBJ whole genome shotgun (WGS) entry which is preliminary data.</text>
</comment>
<dbReference type="EMBL" id="JBJQND010000006">
    <property type="protein sequence ID" value="KAL3874591.1"/>
    <property type="molecule type" value="Genomic_DNA"/>
</dbReference>
<evidence type="ECO:0000313" key="1">
    <source>
        <dbReference type="EMBL" id="KAL3874591.1"/>
    </source>
</evidence>
<name>A0ABD3WM85_SINWO</name>